<feature type="transmembrane region" description="Helical" evidence="1">
    <location>
        <begin position="21"/>
        <end position="44"/>
    </location>
</feature>
<feature type="transmembrane region" description="Helical" evidence="1">
    <location>
        <begin position="50"/>
        <end position="72"/>
    </location>
</feature>
<dbReference type="RefSeq" id="WP_238274641.1">
    <property type="nucleotide sequence ID" value="NZ_BPQR01000021.1"/>
</dbReference>
<proteinExistence type="predicted"/>
<name>A0ABQ4SS15_9HYPH</name>
<protein>
    <recommendedName>
        <fullName evidence="4">Iron transporter</fullName>
    </recommendedName>
</protein>
<reference evidence="2" key="2">
    <citation type="submission" date="2021-08" db="EMBL/GenBank/DDBJ databases">
        <authorList>
            <person name="Tani A."/>
            <person name="Ola A."/>
            <person name="Ogura Y."/>
            <person name="Katsura K."/>
            <person name="Hayashi T."/>
        </authorList>
    </citation>
    <scope>NUCLEOTIDE SEQUENCE</scope>
    <source>
        <strain evidence="2">LMG 23639</strain>
    </source>
</reference>
<feature type="transmembrane region" description="Helical" evidence="1">
    <location>
        <begin position="79"/>
        <end position="99"/>
    </location>
</feature>
<reference evidence="2" key="1">
    <citation type="journal article" date="2021" name="Front. Microbiol.">
        <title>Comprehensive Comparative Genomics and Phenotyping of Methylobacterium Species.</title>
        <authorList>
            <person name="Alessa O."/>
            <person name="Ogura Y."/>
            <person name="Fujitani Y."/>
            <person name="Takami H."/>
            <person name="Hayashi T."/>
            <person name="Sahin N."/>
            <person name="Tani A."/>
        </authorList>
    </citation>
    <scope>NUCLEOTIDE SEQUENCE</scope>
    <source>
        <strain evidence="2">LMG 23639</strain>
    </source>
</reference>
<evidence type="ECO:0000313" key="2">
    <source>
        <dbReference type="EMBL" id="GJE05981.1"/>
    </source>
</evidence>
<keyword evidence="1" id="KW-0812">Transmembrane</keyword>
<evidence type="ECO:0000256" key="1">
    <source>
        <dbReference type="SAM" id="Phobius"/>
    </source>
</evidence>
<gene>
    <name evidence="2" type="ORF">AOPFMNJM_1287</name>
</gene>
<sequence length="101" mass="10306">MSSAQAARRSTPYRLAVAARVLLAALGGYGVAALATALFSLILPMARSEAVATATLLSFAVMAFLVCAVFAARSLWRSALWIAVPALVLGGGLMLALGARA</sequence>
<comment type="caution">
    <text evidence="2">The sequence shown here is derived from an EMBL/GenBank/DDBJ whole genome shotgun (WGS) entry which is preliminary data.</text>
</comment>
<organism evidence="2 3">
    <name type="scientific">Methylobacterium jeotgali</name>
    <dbReference type="NCBI Taxonomy" id="381630"/>
    <lineage>
        <taxon>Bacteria</taxon>
        <taxon>Pseudomonadati</taxon>
        <taxon>Pseudomonadota</taxon>
        <taxon>Alphaproteobacteria</taxon>
        <taxon>Hyphomicrobiales</taxon>
        <taxon>Methylobacteriaceae</taxon>
        <taxon>Methylobacterium</taxon>
    </lineage>
</organism>
<accession>A0ABQ4SS15</accession>
<dbReference type="EMBL" id="BPQR01000021">
    <property type="protein sequence ID" value="GJE05981.1"/>
    <property type="molecule type" value="Genomic_DNA"/>
</dbReference>
<evidence type="ECO:0008006" key="4">
    <source>
        <dbReference type="Google" id="ProtNLM"/>
    </source>
</evidence>
<keyword evidence="1" id="KW-1133">Transmembrane helix</keyword>
<evidence type="ECO:0000313" key="3">
    <source>
        <dbReference type="Proteomes" id="UP001055102"/>
    </source>
</evidence>
<dbReference type="Proteomes" id="UP001055102">
    <property type="component" value="Unassembled WGS sequence"/>
</dbReference>
<keyword evidence="3" id="KW-1185">Reference proteome</keyword>
<keyword evidence="1" id="KW-0472">Membrane</keyword>